<protein>
    <submittedName>
        <fullName evidence="5">Peptidoglycan DD-metalloendopeptidase family protein</fullName>
    </submittedName>
</protein>
<evidence type="ECO:0000313" key="5">
    <source>
        <dbReference type="EMBL" id="MFG6457918.1"/>
    </source>
</evidence>
<dbReference type="Gene3D" id="2.70.70.10">
    <property type="entry name" value="Glucose Permease (Domain IIA)"/>
    <property type="match status" value="1"/>
</dbReference>
<comment type="caution">
    <text evidence="5">The sequence shown here is derived from an EMBL/GenBank/DDBJ whole genome shotgun (WGS) entry which is preliminary data.</text>
</comment>
<dbReference type="Pfam" id="PF01476">
    <property type="entry name" value="LysM"/>
    <property type="match status" value="1"/>
</dbReference>
<dbReference type="PANTHER" id="PTHR21666:SF263">
    <property type="entry name" value="MUREIN HYDROLASE ACTIVATOR NLPD"/>
    <property type="match status" value="1"/>
</dbReference>
<organism evidence="5 6">
    <name type="scientific">Pelomonas nitida</name>
    <dbReference type="NCBI Taxonomy" id="3299027"/>
    <lineage>
        <taxon>Bacteria</taxon>
        <taxon>Pseudomonadati</taxon>
        <taxon>Pseudomonadota</taxon>
        <taxon>Betaproteobacteria</taxon>
        <taxon>Burkholderiales</taxon>
        <taxon>Sphaerotilaceae</taxon>
        <taxon>Roseateles</taxon>
    </lineage>
</organism>
<dbReference type="SUPFAM" id="SSF51261">
    <property type="entry name" value="Duplicated hybrid motif"/>
    <property type="match status" value="1"/>
</dbReference>
<name>A0ABW7G7M2_9BURK</name>
<dbReference type="CDD" id="cd00118">
    <property type="entry name" value="LysM"/>
    <property type="match status" value="1"/>
</dbReference>
<sequence length="302" mass="31784">MPSRLSHLLAVVTTTLLLSACTSVSLNQAPVEDRNPQVPKAVTPAAAAVPMPAAAPADVKPPLPGAENAGKPGYYTVKAGDALIRIALDNGQSWRDVAKWNALENPNRIEVGQVLRVVPPGVDPTAVTAKPIVMAPKVESRPLDAKPPAASASAVVASASAPAREVPARETPKESAASDDDNLAWGWPVSQSVSAGFDEQRNKGLDFAGKPGDPVLAVADGRVVYAGSGLRGYGNLVIIKHNNTYLTAYAHNRAMLVEQDQVVRKGQRIAEMGSTESDTVKLHFEVRKLGKPVDPSKLLPAR</sequence>
<proteinExistence type="inferred from homology"/>
<dbReference type="EMBL" id="JBIGIA010000009">
    <property type="protein sequence ID" value="MFG6457918.1"/>
    <property type="molecule type" value="Genomic_DNA"/>
</dbReference>
<keyword evidence="3" id="KW-0732">Signal</keyword>
<evidence type="ECO:0000259" key="4">
    <source>
        <dbReference type="PROSITE" id="PS51782"/>
    </source>
</evidence>
<reference evidence="5 6" key="1">
    <citation type="submission" date="2024-09" db="EMBL/GenBank/DDBJ databases">
        <title>Novel species of the genus Pelomonas and Roseateles isolated from streams.</title>
        <authorList>
            <person name="Lu H."/>
        </authorList>
    </citation>
    <scope>NUCLEOTIDE SEQUENCE [LARGE SCALE GENOMIC DNA]</scope>
    <source>
        <strain evidence="5 6">BYS96W</strain>
    </source>
</reference>
<dbReference type="PANTHER" id="PTHR21666">
    <property type="entry name" value="PEPTIDASE-RELATED"/>
    <property type="match status" value="1"/>
</dbReference>
<evidence type="ECO:0000256" key="2">
    <source>
        <dbReference type="SAM" id="MobiDB-lite"/>
    </source>
</evidence>
<feature type="region of interest" description="Disordered" evidence="2">
    <location>
        <begin position="156"/>
        <end position="183"/>
    </location>
</feature>
<feature type="chain" id="PRO_5047267299" evidence="3">
    <location>
        <begin position="21"/>
        <end position="302"/>
    </location>
</feature>
<dbReference type="RefSeq" id="WP_394488773.1">
    <property type="nucleotide sequence ID" value="NZ_JBIGIA010000009.1"/>
</dbReference>
<dbReference type="PROSITE" id="PS51257">
    <property type="entry name" value="PROKAR_LIPOPROTEIN"/>
    <property type="match status" value="1"/>
</dbReference>
<dbReference type="Pfam" id="PF01551">
    <property type="entry name" value="Peptidase_M23"/>
    <property type="match status" value="1"/>
</dbReference>
<dbReference type="InterPro" id="IPR011055">
    <property type="entry name" value="Dup_hybrid_motif"/>
</dbReference>
<evidence type="ECO:0000313" key="6">
    <source>
        <dbReference type="Proteomes" id="UP001606305"/>
    </source>
</evidence>
<feature type="signal peptide" evidence="3">
    <location>
        <begin position="1"/>
        <end position="20"/>
    </location>
</feature>
<dbReference type="Proteomes" id="UP001606305">
    <property type="component" value="Unassembled WGS sequence"/>
</dbReference>
<dbReference type="Gene3D" id="3.10.350.10">
    <property type="entry name" value="LysM domain"/>
    <property type="match status" value="1"/>
</dbReference>
<dbReference type="InterPro" id="IPR016047">
    <property type="entry name" value="M23ase_b-sheet_dom"/>
</dbReference>
<dbReference type="SMART" id="SM00257">
    <property type="entry name" value="LysM"/>
    <property type="match status" value="1"/>
</dbReference>
<evidence type="ECO:0000256" key="1">
    <source>
        <dbReference type="ARBA" id="ARBA00038420"/>
    </source>
</evidence>
<feature type="domain" description="LysM" evidence="4">
    <location>
        <begin position="73"/>
        <end position="117"/>
    </location>
</feature>
<feature type="compositionally biased region" description="Low complexity" evidence="2">
    <location>
        <begin position="156"/>
        <end position="165"/>
    </location>
</feature>
<dbReference type="CDD" id="cd12797">
    <property type="entry name" value="M23_peptidase"/>
    <property type="match status" value="1"/>
</dbReference>
<gene>
    <name evidence="5" type="ORF">ACG00X_13840</name>
</gene>
<dbReference type="InterPro" id="IPR050570">
    <property type="entry name" value="Cell_wall_metabolism_enzyme"/>
</dbReference>
<comment type="similarity">
    <text evidence="1">Belongs to the E.coli NlpD/Haemophilus LppB family.</text>
</comment>
<dbReference type="PROSITE" id="PS51782">
    <property type="entry name" value="LYSM"/>
    <property type="match status" value="1"/>
</dbReference>
<dbReference type="InterPro" id="IPR018392">
    <property type="entry name" value="LysM"/>
</dbReference>
<dbReference type="InterPro" id="IPR036779">
    <property type="entry name" value="LysM_dom_sf"/>
</dbReference>
<evidence type="ECO:0000256" key="3">
    <source>
        <dbReference type="SAM" id="SignalP"/>
    </source>
</evidence>
<accession>A0ABW7G7M2</accession>
<keyword evidence="6" id="KW-1185">Reference proteome</keyword>